<reference evidence="2" key="1">
    <citation type="journal article" date="2022" name="bioRxiv">
        <title>Sequencing and chromosome-scale assembly of the giantPleurodeles waltlgenome.</title>
        <authorList>
            <person name="Brown T."/>
            <person name="Elewa A."/>
            <person name="Iarovenko S."/>
            <person name="Subramanian E."/>
            <person name="Araus A.J."/>
            <person name="Petzold A."/>
            <person name="Susuki M."/>
            <person name="Suzuki K.-i.T."/>
            <person name="Hayashi T."/>
            <person name="Toyoda A."/>
            <person name="Oliveira C."/>
            <person name="Osipova E."/>
            <person name="Leigh N.D."/>
            <person name="Simon A."/>
            <person name="Yun M.H."/>
        </authorList>
    </citation>
    <scope>NUCLEOTIDE SEQUENCE</scope>
    <source>
        <strain evidence="2">20211129_DDA</strain>
        <tissue evidence="2">Liver</tissue>
    </source>
</reference>
<evidence type="ECO:0000256" key="1">
    <source>
        <dbReference type="SAM" id="MobiDB-lite"/>
    </source>
</evidence>
<evidence type="ECO:0000313" key="3">
    <source>
        <dbReference type="Proteomes" id="UP001066276"/>
    </source>
</evidence>
<dbReference type="AlphaFoldDB" id="A0AAV7MW77"/>
<sequence>MSIPEGQGTVKWIIPVAEELPFLVDAVTQLVLSHPDTWFTLSARAVCEARGVSGSGSQVPGQQRCASAEALKQSGAAHSSPPAPVSLPVLLASAPSLRPHGIALSIARLSAELPSVLPAP</sequence>
<keyword evidence="3" id="KW-1185">Reference proteome</keyword>
<comment type="caution">
    <text evidence="2">The sequence shown here is derived from an EMBL/GenBank/DDBJ whole genome shotgun (WGS) entry which is preliminary data.</text>
</comment>
<name>A0AAV7MW77_PLEWA</name>
<feature type="region of interest" description="Disordered" evidence="1">
    <location>
        <begin position="52"/>
        <end position="82"/>
    </location>
</feature>
<organism evidence="2 3">
    <name type="scientific">Pleurodeles waltl</name>
    <name type="common">Iberian ribbed newt</name>
    <dbReference type="NCBI Taxonomy" id="8319"/>
    <lineage>
        <taxon>Eukaryota</taxon>
        <taxon>Metazoa</taxon>
        <taxon>Chordata</taxon>
        <taxon>Craniata</taxon>
        <taxon>Vertebrata</taxon>
        <taxon>Euteleostomi</taxon>
        <taxon>Amphibia</taxon>
        <taxon>Batrachia</taxon>
        <taxon>Caudata</taxon>
        <taxon>Salamandroidea</taxon>
        <taxon>Salamandridae</taxon>
        <taxon>Pleurodelinae</taxon>
        <taxon>Pleurodeles</taxon>
    </lineage>
</organism>
<accession>A0AAV7MW77</accession>
<dbReference type="Proteomes" id="UP001066276">
    <property type="component" value="Chromosome 9"/>
</dbReference>
<protein>
    <submittedName>
        <fullName evidence="2">Uncharacterized protein</fullName>
    </submittedName>
</protein>
<dbReference type="EMBL" id="JANPWB010000013">
    <property type="protein sequence ID" value="KAJ1107497.1"/>
    <property type="molecule type" value="Genomic_DNA"/>
</dbReference>
<gene>
    <name evidence="2" type="ORF">NDU88_004887</name>
</gene>
<evidence type="ECO:0000313" key="2">
    <source>
        <dbReference type="EMBL" id="KAJ1107497.1"/>
    </source>
</evidence>
<proteinExistence type="predicted"/>
<feature type="compositionally biased region" description="Low complexity" evidence="1">
    <location>
        <begin position="52"/>
        <end position="63"/>
    </location>
</feature>